<evidence type="ECO:0000313" key="6">
    <source>
        <dbReference type="EMBL" id="PHN07405.1"/>
    </source>
</evidence>
<dbReference type="GO" id="GO:0008721">
    <property type="term" value="F:D-serine ammonia-lyase activity"/>
    <property type="evidence" value="ECO:0007669"/>
    <property type="project" value="TreeGrafter"/>
</dbReference>
<dbReference type="Proteomes" id="UP000223913">
    <property type="component" value="Unassembled WGS sequence"/>
</dbReference>
<dbReference type="GO" id="GO:0018114">
    <property type="term" value="F:threonine racemase activity"/>
    <property type="evidence" value="ECO:0007669"/>
    <property type="project" value="TreeGrafter"/>
</dbReference>
<keyword evidence="3" id="KW-0663">Pyridoxal phosphate</keyword>
<dbReference type="GO" id="GO:0003941">
    <property type="term" value="F:L-serine ammonia-lyase activity"/>
    <property type="evidence" value="ECO:0007669"/>
    <property type="project" value="TreeGrafter"/>
</dbReference>
<dbReference type="CDD" id="cd01562">
    <property type="entry name" value="Thr-dehyd"/>
    <property type="match status" value="1"/>
</dbReference>
<dbReference type="InterPro" id="IPR001926">
    <property type="entry name" value="TrpB-like_PALP"/>
</dbReference>
<dbReference type="Pfam" id="PF00291">
    <property type="entry name" value="PALP"/>
    <property type="match status" value="1"/>
</dbReference>
<accession>A0A2D0NFZ3</accession>
<name>A0A2D0NFZ3_FLAN2</name>
<dbReference type="GO" id="GO:0070179">
    <property type="term" value="P:D-serine biosynthetic process"/>
    <property type="evidence" value="ECO:0007669"/>
    <property type="project" value="TreeGrafter"/>
</dbReference>
<organism evidence="6 7">
    <name type="scientific">Flavilitoribacter nigricans (strain ATCC 23147 / DSM 23189 / NBRC 102662 / NCIMB 1420 / SS-2)</name>
    <name type="common">Lewinella nigricans</name>
    <dbReference type="NCBI Taxonomy" id="1122177"/>
    <lineage>
        <taxon>Bacteria</taxon>
        <taxon>Pseudomonadati</taxon>
        <taxon>Bacteroidota</taxon>
        <taxon>Saprospiria</taxon>
        <taxon>Saprospirales</taxon>
        <taxon>Lewinellaceae</taxon>
        <taxon>Flavilitoribacter</taxon>
    </lineage>
</organism>
<dbReference type="PANTHER" id="PTHR43050:SF1">
    <property type="entry name" value="SERINE RACEMASE"/>
    <property type="match status" value="1"/>
</dbReference>
<evidence type="ECO:0000259" key="5">
    <source>
        <dbReference type="Pfam" id="PF00291"/>
    </source>
</evidence>
<protein>
    <submittedName>
        <fullName evidence="6">Serine dehydratase</fullName>
    </submittedName>
</protein>
<proteinExistence type="inferred from homology"/>
<feature type="domain" description="Tryptophan synthase beta chain-like PALP" evidence="5">
    <location>
        <begin position="25"/>
        <end position="312"/>
    </location>
</feature>
<evidence type="ECO:0000256" key="3">
    <source>
        <dbReference type="ARBA" id="ARBA00022898"/>
    </source>
</evidence>
<gene>
    <name evidence="6" type="ORF">CRP01_07185</name>
</gene>
<keyword evidence="4" id="KW-0456">Lyase</keyword>
<dbReference type="EMBL" id="PDUD01000010">
    <property type="protein sequence ID" value="PHN07405.1"/>
    <property type="molecule type" value="Genomic_DNA"/>
</dbReference>
<keyword evidence="7" id="KW-1185">Reference proteome</keyword>
<dbReference type="PANTHER" id="PTHR43050">
    <property type="entry name" value="SERINE / THREONINE RACEMASE FAMILY MEMBER"/>
    <property type="match status" value="1"/>
</dbReference>
<reference evidence="6 7" key="1">
    <citation type="submission" date="2017-10" db="EMBL/GenBank/DDBJ databases">
        <title>The draft genome sequence of Lewinella nigricans NBRC 102662.</title>
        <authorList>
            <person name="Wang K."/>
        </authorList>
    </citation>
    <scope>NUCLEOTIDE SEQUENCE [LARGE SCALE GENOMIC DNA]</scope>
    <source>
        <strain evidence="6 7">NBRC 102662</strain>
    </source>
</reference>
<sequence>MSPKLPVLQQVPSRADIEATHLAIADLIHRTPVMTCDSLDQISGAKLFFKCENFQKVGAFKMRGAASAALRLTKAELEKGIATHSSGNHAQAVARAAQYLGVPAYIVMPENAPASKRAATLGYGAEVISCAPTIEARQETLDQVVARTGATFIHPYDDYHVIAGQATAAKELIEDAPALDIIMAPVGGGGLMSGTALSSSYFSPDSHIMGAEPEIVNDAARAFESGRVETNTRIDTIADGLRTNLSEKTLTIIREHVERINTVEEAMIIRAMRLIWERMKIVIEPSCAVPFAAVLTYPEVFAGQRVGMILTGGNVDLEKLPF</sequence>
<evidence type="ECO:0000256" key="1">
    <source>
        <dbReference type="ARBA" id="ARBA00001933"/>
    </source>
</evidence>
<dbReference type="GO" id="GO:0000287">
    <property type="term" value="F:magnesium ion binding"/>
    <property type="evidence" value="ECO:0007669"/>
    <property type="project" value="TreeGrafter"/>
</dbReference>
<dbReference type="GO" id="GO:0005524">
    <property type="term" value="F:ATP binding"/>
    <property type="evidence" value="ECO:0007669"/>
    <property type="project" value="TreeGrafter"/>
</dbReference>
<dbReference type="FunFam" id="3.40.50.1100:FF:000005">
    <property type="entry name" value="Threonine dehydratase catabolic"/>
    <property type="match status" value="1"/>
</dbReference>
<dbReference type="InterPro" id="IPR036052">
    <property type="entry name" value="TrpB-like_PALP_sf"/>
</dbReference>
<dbReference type="AlphaFoldDB" id="A0A2D0NFZ3"/>
<dbReference type="Gene3D" id="3.40.50.1100">
    <property type="match status" value="2"/>
</dbReference>
<dbReference type="GO" id="GO:0030170">
    <property type="term" value="F:pyridoxal phosphate binding"/>
    <property type="evidence" value="ECO:0007669"/>
    <property type="project" value="TreeGrafter"/>
</dbReference>
<dbReference type="OrthoDB" id="9811476at2"/>
<dbReference type="SUPFAM" id="SSF53686">
    <property type="entry name" value="Tryptophan synthase beta subunit-like PLP-dependent enzymes"/>
    <property type="match status" value="1"/>
</dbReference>
<evidence type="ECO:0000256" key="4">
    <source>
        <dbReference type="ARBA" id="ARBA00023239"/>
    </source>
</evidence>
<evidence type="ECO:0000313" key="7">
    <source>
        <dbReference type="Proteomes" id="UP000223913"/>
    </source>
</evidence>
<dbReference type="GO" id="GO:0030378">
    <property type="term" value="F:serine racemase activity"/>
    <property type="evidence" value="ECO:0007669"/>
    <property type="project" value="TreeGrafter"/>
</dbReference>
<evidence type="ECO:0000256" key="2">
    <source>
        <dbReference type="ARBA" id="ARBA00010869"/>
    </source>
</evidence>
<comment type="cofactor">
    <cofactor evidence="1">
        <name>pyridoxal 5'-phosphate</name>
        <dbReference type="ChEBI" id="CHEBI:597326"/>
    </cofactor>
</comment>
<comment type="similarity">
    <text evidence="2">Belongs to the serine/threonine dehydratase family.</text>
</comment>
<comment type="caution">
    <text evidence="6">The sequence shown here is derived from an EMBL/GenBank/DDBJ whole genome shotgun (WGS) entry which is preliminary data.</text>
</comment>
<dbReference type="RefSeq" id="WP_099149378.1">
    <property type="nucleotide sequence ID" value="NZ_PDUD01000010.1"/>
</dbReference>